<dbReference type="PANTHER" id="PTHR46696:SF1">
    <property type="entry name" value="CYTOCHROME P450 YJIB-RELATED"/>
    <property type="match status" value="1"/>
</dbReference>
<dbReference type="FunFam" id="1.10.630.10:FF:000018">
    <property type="entry name" value="Cytochrome P450 monooxygenase"/>
    <property type="match status" value="1"/>
</dbReference>
<keyword evidence="3" id="KW-0479">Metal-binding</keyword>
<dbReference type="PRINTS" id="PR00359">
    <property type="entry name" value="BP450"/>
</dbReference>
<evidence type="ECO:0000256" key="4">
    <source>
        <dbReference type="ARBA" id="ARBA00023002"/>
    </source>
</evidence>
<dbReference type="EMBL" id="RAVZ01000282">
    <property type="protein sequence ID" value="RKG77511.1"/>
    <property type="molecule type" value="Genomic_DNA"/>
</dbReference>
<reference evidence="8" key="1">
    <citation type="submission" date="2018-09" db="EMBL/GenBank/DDBJ databases">
        <authorList>
            <person name="Livingstone P.G."/>
            <person name="Whitworth D.E."/>
        </authorList>
    </citation>
    <scope>NUCLEOTIDE SEQUENCE [LARGE SCALE GENOMIC DNA]</scope>
    <source>
        <strain evidence="8">CA054A</strain>
    </source>
</reference>
<dbReference type="Pfam" id="PF00067">
    <property type="entry name" value="p450"/>
    <property type="match status" value="1"/>
</dbReference>
<dbReference type="GO" id="GO:0020037">
    <property type="term" value="F:heme binding"/>
    <property type="evidence" value="ECO:0007669"/>
    <property type="project" value="InterPro"/>
</dbReference>
<dbReference type="PANTHER" id="PTHR46696">
    <property type="entry name" value="P450, PUTATIVE (EUROFUNG)-RELATED"/>
    <property type="match status" value="1"/>
</dbReference>
<dbReference type="Proteomes" id="UP000268094">
    <property type="component" value="Unassembled WGS sequence"/>
</dbReference>
<accession>A0A3A8IGS5</accession>
<dbReference type="GO" id="GO:0005506">
    <property type="term" value="F:iron ion binding"/>
    <property type="evidence" value="ECO:0007669"/>
    <property type="project" value="InterPro"/>
</dbReference>
<dbReference type="CDD" id="cd20625">
    <property type="entry name" value="CYP164-like"/>
    <property type="match status" value="1"/>
</dbReference>
<dbReference type="SUPFAM" id="SSF48264">
    <property type="entry name" value="Cytochrome P450"/>
    <property type="match status" value="1"/>
</dbReference>
<dbReference type="InterPro" id="IPR001128">
    <property type="entry name" value="Cyt_P450"/>
</dbReference>
<evidence type="ECO:0000256" key="5">
    <source>
        <dbReference type="ARBA" id="ARBA00023004"/>
    </source>
</evidence>
<keyword evidence="4" id="KW-0560">Oxidoreductase</keyword>
<sequence length="437" mass="48992">MPRRVRCFLLRSLTCGDVHPYRRAMPDPSVTNRPQAPELGLMTREGAVRAADIYQRIREAAPVSWSPTFMGWLIMGHAEVTSAFRHPQLSSERVDATLEPQLRRAAPGTTDHLLRFTRRFITMKDGTAHATTRRWASRGFGPQRLASWRPVVERTTHDLLDAVATRGELDVVKDFADPFPGRVITALFGVAPADQAMFHECSERIASFFGGALHQMEAAAPRANAAIARLDAYFRGRLAQERHQPGEDLLGLWIAGHEGAELDEEDIVAQCIATLVGGNITTTDQLAIGARVFLEHPEQLRLLREQPELARPAAEELVRFEGSVPFMHRIVKEDFEFGGKPFKKGQTAFLGITSGNHDPRVFEAPERFDILRKPGPNLGYGTGRHTCLGIHLARLELEVALQTLFQRLPGLRLDERRPPRVKFNLLTRGLESLMVRF</sequence>
<comment type="caution">
    <text evidence="7">The sequence shown here is derived from an EMBL/GenBank/DDBJ whole genome shotgun (WGS) entry which is preliminary data.</text>
</comment>
<evidence type="ECO:0000256" key="3">
    <source>
        <dbReference type="ARBA" id="ARBA00022723"/>
    </source>
</evidence>
<keyword evidence="5" id="KW-0408">Iron</keyword>
<evidence type="ECO:0000256" key="1">
    <source>
        <dbReference type="ARBA" id="ARBA00010617"/>
    </source>
</evidence>
<dbReference type="Gene3D" id="1.10.630.10">
    <property type="entry name" value="Cytochrome P450"/>
    <property type="match status" value="1"/>
</dbReference>
<keyword evidence="8" id="KW-1185">Reference proteome</keyword>
<organism evidence="7 8">
    <name type="scientific">Corallococcus terminator</name>
    <dbReference type="NCBI Taxonomy" id="2316733"/>
    <lineage>
        <taxon>Bacteria</taxon>
        <taxon>Pseudomonadati</taxon>
        <taxon>Myxococcota</taxon>
        <taxon>Myxococcia</taxon>
        <taxon>Myxococcales</taxon>
        <taxon>Cystobacterineae</taxon>
        <taxon>Myxococcaceae</taxon>
        <taxon>Corallococcus</taxon>
    </lineage>
</organism>
<gene>
    <name evidence="7" type="ORF">D7V88_30930</name>
</gene>
<evidence type="ECO:0000256" key="6">
    <source>
        <dbReference type="ARBA" id="ARBA00023033"/>
    </source>
</evidence>
<dbReference type="InterPro" id="IPR036396">
    <property type="entry name" value="Cyt_P450_sf"/>
</dbReference>
<evidence type="ECO:0000313" key="7">
    <source>
        <dbReference type="EMBL" id="RKG77511.1"/>
    </source>
</evidence>
<dbReference type="InterPro" id="IPR002397">
    <property type="entry name" value="Cyt_P450_B"/>
</dbReference>
<dbReference type="AlphaFoldDB" id="A0A3A8IGS5"/>
<keyword evidence="2" id="KW-0349">Heme</keyword>
<proteinExistence type="inferred from homology"/>
<dbReference type="GO" id="GO:0004497">
    <property type="term" value="F:monooxygenase activity"/>
    <property type="evidence" value="ECO:0007669"/>
    <property type="project" value="UniProtKB-KW"/>
</dbReference>
<dbReference type="GO" id="GO:0016705">
    <property type="term" value="F:oxidoreductase activity, acting on paired donors, with incorporation or reduction of molecular oxygen"/>
    <property type="evidence" value="ECO:0007669"/>
    <property type="project" value="InterPro"/>
</dbReference>
<protein>
    <submittedName>
        <fullName evidence="7">Cytochrome P450</fullName>
    </submittedName>
</protein>
<name>A0A3A8IGS5_9BACT</name>
<evidence type="ECO:0000256" key="2">
    <source>
        <dbReference type="ARBA" id="ARBA00022617"/>
    </source>
</evidence>
<evidence type="ECO:0000313" key="8">
    <source>
        <dbReference type="Proteomes" id="UP000268094"/>
    </source>
</evidence>
<comment type="similarity">
    <text evidence="1">Belongs to the cytochrome P450 family.</text>
</comment>
<keyword evidence="6" id="KW-0503">Monooxygenase</keyword>